<dbReference type="RefSeq" id="XP_038749525.1">
    <property type="nucleotide sequence ID" value="XM_038884737.1"/>
</dbReference>
<evidence type="ECO:0000256" key="1">
    <source>
        <dbReference type="SAM" id="Coils"/>
    </source>
</evidence>
<organism evidence="3 4">
    <name type="scientific">Colletotrichum karsti</name>
    <dbReference type="NCBI Taxonomy" id="1095194"/>
    <lineage>
        <taxon>Eukaryota</taxon>
        <taxon>Fungi</taxon>
        <taxon>Dikarya</taxon>
        <taxon>Ascomycota</taxon>
        <taxon>Pezizomycotina</taxon>
        <taxon>Sordariomycetes</taxon>
        <taxon>Hypocreomycetidae</taxon>
        <taxon>Glomerellales</taxon>
        <taxon>Glomerellaceae</taxon>
        <taxon>Colletotrichum</taxon>
        <taxon>Colletotrichum boninense species complex</taxon>
    </lineage>
</organism>
<protein>
    <submittedName>
        <fullName evidence="3">CCCH zinc finger DNA binding protein</fullName>
    </submittedName>
</protein>
<sequence length="464" mass="51122">MASPLVVQSMQEKWKVCEEQEDQKRSLITELFNHIEKLSFKLKESEQSLDEKNVYIQSMRTYKTEAQKQIDELLAEKDNHRFALVVIDGDCMPFKDDLVKQGLEGGKMASGMLKQAVLKELAALGPSLSHHLQIVIQVYANLRGLITAYHGCGILTSSEVVEEFVRGFNMGASLCDFVDAGNGKECADEKVKANFQLATDNVHCKQIIFGGSGDNGYARLLGELLANPVKRDQVILLEGPPFEKELADIKGRFNVMSFPDIFRNQKLSNVKRRVPLQLTPPSTPSVGYAAAAAKGSSTAESPHSVGSQSAAPLALILPLAGVLRNKAAIGYVKKKASDAASLELGEIAAAIRHMTERFTPDAVAAYIHDAAHEVSPQRLWQAFLGTHHTLVTSWVRAKAYELDFFGTQDLARYVQGVMPKIDGLVQIMDVAHTGDFDVSICIRREAMARFLKDPSLREYDISTS</sequence>
<dbReference type="InterPro" id="IPR057683">
    <property type="entry name" value="DUF7923"/>
</dbReference>
<gene>
    <name evidence="3" type="ORF">CkaCkLH20_02018</name>
</gene>
<feature type="domain" description="DUF7923" evidence="2">
    <location>
        <begin position="78"/>
        <end position="262"/>
    </location>
</feature>
<proteinExistence type="predicted"/>
<evidence type="ECO:0000259" key="2">
    <source>
        <dbReference type="Pfam" id="PF25540"/>
    </source>
</evidence>
<dbReference type="InterPro" id="IPR023213">
    <property type="entry name" value="CAT-like_dom_sf"/>
</dbReference>
<name>A0A9P6LL48_9PEZI</name>
<dbReference type="EMBL" id="JAATWM020000005">
    <property type="protein sequence ID" value="KAF9880064.1"/>
    <property type="molecule type" value="Genomic_DNA"/>
</dbReference>
<evidence type="ECO:0000313" key="4">
    <source>
        <dbReference type="Proteomes" id="UP000781932"/>
    </source>
</evidence>
<dbReference type="GeneID" id="62157811"/>
<dbReference type="PANTHER" id="PTHR37543">
    <property type="entry name" value="CCCH ZINC FINGER DNA BINDING PROTEIN (AFU_ORTHOLOGUE AFUA_5G12760)"/>
    <property type="match status" value="1"/>
</dbReference>
<dbReference type="OrthoDB" id="2270193at2759"/>
<evidence type="ECO:0000313" key="3">
    <source>
        <dbReference type="EMBL" id="KAF9880064.1"/>
    </source>
</evidence>
<dbReference type="Proteomes" id="UP000781932">
    <property type="component" value="Unassembled WGS sequence"/>
</dbReference>
<reference evidence="3" key="1">
    <citation type="submission" date="2020-03" db="EMBL/GenBank/DDBJ databases">
        <authorList>
            <person name="He L."/>
        </authorList>
    </citation>
    <scope>NUCLEOTIDE SEQUENCE</scope>
    <source>
        <strain evidence="3">CkLH20</strain>
    </source>
</reference>
<keyword evidence="4" id="KW-1185">Reference proteome</keyword>
<dbReference type="PANTHER" id="PTHR37543:SF1">
    <property type="entry name" value="CCCH ZINC FINGER DNA BINDING PROTEIN (AFU_ORTHOLOGUE AFUA_5G12760)"/>
    <property type="match status" value="1"/>
</dbReference>
<accession>A0A9P6LL48</accession>
<dbReference type="AlphaFoldDB" id="A0A9P6LL48"/>
<dbReference type="Pfam" id="PF25540">
    <property type="entry name" value="DUF7923"/>
    <property type="match status" value="1"/>
</dbReference>
<keyword evidence="1" id="KW-0175">Coiled coil</keyword>
<feature type="coiled-coil region" evidence="1">
    <location>
        <begin position="56"/>
        <end position="83"/>
    </location>
</feature>
<dbReference type="Gene3D" id="3.30.559.10">
    <property type="entry name" value="Chloramphenicol acetyltransferase-like domain"/>
    <property type="match status" value="1"/>
</dbReference>
<comment type="caution">
    <text evidence="3">The sequence shown here is derived from an EMBL/GenBank/DDBJ whole genome shotgun (WGS) entry which is preliminary data.</text>
</comment>
<reference evidence="3" key="2">
    <citation type="submission" date="2020-11" db="EMBL/GenBank/DDBJ databases">
        <title>Whole genome sequencing of Colletotrichum sp.</title>
        <authorList>
            <person name="Li H."/>
        </authorList>
    </citation>
    <scope>NUCLEOTIDE SEQUENCE</scope>
    <source>
        <strain evidence="3">CkLH20</strain>
    </source>
</reference>